<dbReference type="Proteomes" id="UP001464555">
    <property type="component" value="Unassembled WGS sequence"/>
</dbReference>
<keyword evidence="2" id="KW-1185">Reference proteome</keyword>
<dbReference type="Gene3D" id="2.50.20.10">
    <property type="entry name" value="Lipoprotein localisation LolA/LolB/LppX"/>
    <property type="match status" value="1"/>
</dbReference>
<name>A0ABU9I0M9_9FLAO</name>
<dbReference type="EMBL" id="JBBYHR010000011">
    <property type="protein sequence ID" value="MEL1245986.1"/>
    <property type="molecule type" value="Genomic_DNA"/>
</dbReference>
<protein>
    <submittedName>
        <fullName evidence="1">DUF4292 domain-containing protein</fullName>
    </submittedName>
</protein>
<evidence type="ECO:0000313" key="1">
    <source>
        <dbReference type="EMBL" id="MEL1245986.1"/>
    </source>
</evidence>
<dbReference type="PROSITE" id="PS51257">
    <property type="entry name" value="PROKAR_LIPOPROTEIN"/>
    <property type="match status" value="1"/>
</dbReference>
<comment type="caution">
    <text evidence="1">The sequence shown here is derived from an EMBL/GenBank/DDBJ whole genome shotgun (WGS) entry which is preliminary data.</text>
</comment>
<organism evidence="1 2">
    <name type="scientific">Flavobacterium arundinis</name>
    <dbReference type="NCBI Taxonomy" id="3139143"/>
    <lineage>
        <taxon>Bacteria</taxon>
        <taxon>Pseudomonadati</taxon>
        <taxon>Bacteroidota</taxon>
        <taxon>Flavobacteriia</taxon>
        <taxon>Flavobacteriales</taxon>
        <taxon>Flavobacteriaceae</taxon>
        <taxon>Flavobacterium</taxon>
    </lineage>
</organism>
<dbReference type="Pfam" id="PF14125">
    <property type="entry name" value="DUF4292"/>
    <property type="match status" value="1"/>
</dbReference>
<dbReference type="RefSeq" id="WP_341698282.1">
    <property type="nucleotide sequence ID" value="NZ_JBBYHR010000011.1"/>
</dbReference>
<accession>A0ABU9I0M9</accession>
<dbReference type="InterPro" id="IPR025634">
    <property type="entry name" value="DUF4292"/>
</dbReference>
<proteinExistence type="predicted"/>
<gene>
    <name evidence="1" type="ORF">AAEO56_17060</name>
</gene>
<reference evidence="1 2" key="1">
    <citation type="submission" date="2024-04" db="EMBL/GenBank/DDBJ databases">
        <title>Flavobacterium sp. DGU11 16S ribosomal RNA gene Genome sequencing and assembly.</title>
        <authorList>
            <person name="Park S."/>
        </authorList>
    </citation>
    <scope>NUCLEOTIDE SEQUENCE [LARGE SCALE GENOMIC DNA]</scope>
    <source>
        <strain evidence="1 2">DGU11</strain>
    </source>
</reference>
<sequence>MRKSIAILIIALAFASCKTKQVVVPEQAVTAESAKSVKEVIDGHNRIPKDFQTLYIKANASYKDSKQSQNVTAEIRIKKGEMILVSVRFLGITMAKALITPKKVSYYEKINNTYFEGNYAMLSRWLGTELDYNKVENMLLGEALDNLGKGDYKFSVENGQYKLQGKEGKSINKEFFFEGANFLLKKQVVAQGGQEPRSLEIQYPAHKEYPKAVLPAEIRIEAEQKDRVNIKIEYNTVTFDEKLSFPYDVPEGYEQIFID</sequence>
<evidence type="ECO:0000313" key="2">
    <source>
        <dbReference type="Proteomes" id="UP001464555"/>
    </source>
</evidence>